<dbReference type="InterPro" id="IPR040141">
    <property type="entry name" value="ZPR1"/>
</dbReference>
<feature type="domain" description="Zinc finger ZPR1-type" evidence="10">
    <location>
        <begin position="270"/>
        <end position="433"/>
    </location>
</feature>
<keyword evidence="6" id="KW-0862">Zinc</keyword>
<evidence type="ECO:0000256" key="2">
    <source>
        <dbReference type="ARBA" id="ARBA00008354"/>
    </source>
</evidence>
<name>A0A9P4V4W5_9PLEO</name>
<evidence type="ECO:0000256" key="6">
    <source>
        <dbReference type="ARBA" id="ARBA00022833"/>
    </source>
</evidence>
<dbReference type="FunFam" id="2.60.120.1040:FF:000001">
    <property type="entry name" value="Zinc finger protein ZPR1"/>
    <property type="match status" value="1"/>
</dbReference>
<evidence type="ECO:0000256" key="5">
    <source>
        <dbReference type="ARBA" id="ARBA00022771"/>
    </source>
</evidence>
<protein>
    <submittedName>
        <fullName evidence="11">Zinc finger protein-like protein zpr1</fullName>
    </submittedName>
</protein>
<dbReference type="Gene3D" id="2.60.120.1040">
    <property type="entry name" value="ZPR1, A/B domain"/>
    <property type="match status" value="2"/>
</dbReference>
<gene>
    <name evidence="11" type="ORF">EJ04DRAFT_262524</name>
</gene>
<feature type="compositionally biased region" description="Basic and acidic residues" evidence="9">
    <location>
        <begin position="457"/>
        <end position="467"/>
    </location>
</feature>
<reference evidence="11" key="1">
    <citation type="journal article" date="2020" name="Stud. Mycol.">
        <title>101 Dothideomycetes genomes: a test case for predicting lifestyles and emergence of pathogens.</title>
        <authorList>
            <person name="Haridas S."/>
            <person name="Albert R."/>
            <person name="Binder M."/>
            <person name="Bloem J."/>
            <person name="Labutti K."/>
            <person name="Salamov A."/>
            <person name="Andreopoulos B."/>
            <person name="Baker S."/>
            <person name="Barry K."/>
            <person name="Bills G."/>
            <person name="Bluhm B."/>
            <person name="Cannon C."/>
            <person name="Castanera R."/>
            <person name="Culley D."/>
            <person name="Daum C."/>
            <person name="Ezra D."/>
            <person name="Gonzalez J."/>
            <person name="Henrissat B."/>
            <person name="Kuo A."/>
            <person name="Liang C."/>
            <person name="Lipzen A."/>
            <person name="Lutzoni F."/>
            <person name="Magnuson J."/>
            <person name="Mondo S."/>
            <person name="Nolan M."/>
            <person name="Ohm R."/>
            <person name="Pangilinan J."/>
            <person name="Park H.-J."/>
            <person name="Ramirez L."/>
            <person name="Alfaro M."/>
            <person name="Sun H."/>
            <person name="Tritt A."/>
            <person name="Yoshinaga Y."/>
            <person name="Zwiers L.-H."/>
            <person name="Turgeon B."/>
            <person name="Goodwin S."/>
            <person name="Spatafora J."/>
            <person name="Crous P."/>
            <person name="Grigoriev I."/>
        </authorList>
    </citation>
    <scope>NUCLEOTIDE SEQUENCE</scope>
    <source>
        <strain evidence="11">CBS 125425</strain>
    </source>
</reference>
<evidence type="ECO:0000313" key="11">
    <source>
        <dbReference type="EMBL" id="KAF2739992.1"/>
    </source>
</evidence>
<dbReference type="FunFam" id="2.20.25.420:FF:000002">
    <property type="entry name" value="Zinc finger protein ZPR1"/>
    <property type="match status" value="1"/>
</dbReference>
<dbReference type="InterPro" id="IPR042452">
    <property type="entry name" value="ZPR1_Znf1/2"/>
</dbReference>
<proteinExistence type="inferred from homology"/>
<feature type="region of interest" description="Disordered" evidence="9">
    <location>
        <begin position="438"/>
        <end position="484"/>
    </location>
</feature>
<dbReference type="EMBL" id="ML996102">
    <property type="protein sequence ID" value="KAF2739992.1"/>
    <property type="molecule type" value="Genomic_DNA"/>
</dbReference>
<comment type="function">
    <text evidence="8">Acts as a protein folding chaperone for elongation factor 1-alpha.</text>
</comment>
<dbReference type="OrthoDB" id="308464at2759"/>
<dbReference type="SMART" id="SM00709">
    <property type="entry name" value="Zpr1"/>
    <property type="match status" value="2"/>
</dbReference>
<evidence type="ECO:0000256" key="4">
    <source>
        <dbReference type="ARBA" id="ARBA00022737"/>
    </source>
</evidence>
<comment type="similarity">
    <text evidence="2">Belongs to the ZPR1 family.</text>
</comment>
<keyword evidence="12" id="KW-1185">Reference proteome</keyword>
<dbReference type="FunFam" id="2.20.25.420:FF:000001">
    <property type="entry name" value="Zinc finger protein ZPR1"/>
    <property type="match status" value="1"/>
</dbReference>
<dbReference type="GO" id="GO:0008270">
    <property type="term" value="F:zinc ion binding"/>
    <property type="evidence" value="ECO:0007669"/>
    <property type="project" value="UniProtKB-KW"/>
</dbReference>
<comment type="subcellular location">
    <subcellularLocation>
        <location evidence="1">Nucleus</location>
    </subcellularLocation>
</comment>
<keyword evidence="4" id="KW-0677">Repeat</keyword>
<organism evidence="11 12">
    <name type="scientific">Polyplosphaeria fusca</name>
    <dbReference type="NCBI Taxonomy" id="682080"/>
    <lineage>
        <taxon>Eukaryota</taxon>
        <taxon>Fungi</taxon>
        <taxon>Dikarya</taxon>
        <taxon>Ascomycota</taxon>
        <taxon>Pezizomycotina</taxon>
        <taxon>Dothideomycetes</taxon>
        <taxon>Pleosporomycetidae</taxon>
        <taxon>Pleosporales</taxon>
        <taxon>Tetraplosphaeriaceae</taxon>
        <taxon>Polyplosphaeria</taxon>
    </lineage>
</organism>
<keyword evidence="3" id="KW-0479">Metal-binding</keyword>
<dbReference type="Proteomes" id="UP000799444">
    <property type="component" value="Unassembled WGS sequence"/>
</dbReference>
<evidence type="ECO:0000256" key="7">
    <source>
        <dbReference type="ARBA" id="ARBA00023242"/>
    </source>
</evidence>
<dbReference type="NCBIfam" id="TIGR00310">
    <property type="entry name" value="ZPR1_znf"/>
    <property type="match status" value="2"/>
</dbReference>
<keyword evidence="5" id="KW-0863">Zinc-finger</keyword>
<keyword evidence="7" id="KW-0539">Nucleus</keyword>
<dbReference type="InterPro" id="IPR004457">
    <property type="entry name" value="Znf_ZPR1"/>
</dbReference>
<accession>A0A9P4V4W5</accession>
<dbReference type="InterPro" id="IPR056180">
    <property type="entry name" value="ZPR1_jr_dom"/>
</dbReference>
<feature type="domain" description="Zinc finger ZPR1-type" evidence="10">
    <location>
        <begin position="39"/>
        <end position="196"/>
    </location>
</feature>
<dbReference type="Gene3D" id="2.20.25.420">
    <property type="entry name" value="ZPR1, zinc finger domain"/>
    <property type="match status" value="2"/>
</dbReference>
<evidence type="ECO:0000256" key="3">
    <source>
        <dbReference type="ARBA" id="ARBA00022723"/>
    </source>
</evidence>
<dbReference type="AlphaFoldDB" id="A0A9P4V4W5"/>
<evidence type="ECO:0000256" key="8">
    <source>
        <dbReference type="ARBA" id="ARBA00054139"/>
    </source>
</evidence>
<dbReference type="InterPro" id="IPR042451">
    <property type="entry name" value="ZPR1_A/B_dom"/>
</dbReference>
<sequence length="484" mass="53111">MAHKSLAQDLFEDMGRKVAEASAQEGGDDEPKVVDEIESLCMNCHENGTTRLLLTKIPFFREIVIMSFACPHCHLKNSEIQPAGEIQQRGTKFSLRVDRAEELSQQIIKSDTAVFRIEDIDLEIPPGRGQLSNVEGILSMVAEDLSQKQDERKEVAPELFAQIQNIIQAIKQMAEANKFPFTITVDDLAGNSSIEPPTQLSVGKYTRHEYPRTAAQNEALGLGDTTGEAPAAEIRPEYQATQMYPEMPADAAGNNVDDDIVENQVYSFPASCPGCAKSCTTNMKMVNIPHFKQVVLMSTVCDHCGYRSNEVKTGGEVPEKGRRITLAVESKEDLSRDILKAESCAMSCPELNLSVEPGTLGGRFTTVEGILTQVRNDLHSSIFDVGDDGGDSMNSASKEKWVTFFGQLDAAIKGEVKFTVKLEDPLASSYVQSFTAPEPDSQIKVEDYERTDEEEEHLGLKDIKTEGYEEEGQTDGAAPAVNGS</sequence>
<dbReference type="GO" id="GO:0005634">
    <property type="term" value="C:nucleus"/>
    <property type="evidence" value="ECO:0007669"/>
    <property type="project" value="UniProtKB-SubCell"/>
</dbReference>
<dbReference type="Pfam" id="PF22794">
    <property type="entry name" value="jr-ZPR1"/>
    <property type="match status" value="2"/>
</dbReference>
<evidence type="ECO:0000256" key="1">
    <source>
        <dbReference type="ARBA" id="ARBA00004123"/>
    </source>
</evidence>
<dbReference type="PANTHER" id="PTHR10876:SF0">
    <property type="entry name" value="ZINC FINGER PROTEIN ZPR1"/>
    <property type="match status" value="1"/>
</dbReference>
<dbReference type="PANTHER" id="PTHR10876">
    <property type="entry name" value="ZINC FINGER PROTEIN ZPR1"/>
    <property type="match status" value="1"/>
</dbReference>
<evidence type="ECO:0000259" key="10">
    <source>
        <dbReference type="SMART" id="SM00709"/>
    </source>
</evidence>
<evidence type="ECO:0000256" key="9">
    <source>
        <dbReference type="SAM" id="MobiDB-lite"/>
    </source>
</evidence>
<comment type="caution">
    <text evidence="11">The sequence shown here is derived from an EMBL/GenBank/DDBJ whole genome shotgun (WGS) entry which is preliminary data.</text>
</comment>
<dbReference type="Pfam" id="PF03367">
    <property type="entry name" value="Zn_ribbon_ZPR1"/>
    <property type="match status" value="2"/>
</dbReference>
<evidence type="ECO:0000313" key="12">
    <source>
        <dbReference type="Proteomes" id="UP000799444"/>
    </source>
</evidence>